<evidence type="ECO:0000313" key="8">
    <source>
        <dbReference type="Proteomes" id="UP000217265"/>
    </source>
</evidence>
<dbReference type="SUPFAM" id="SSF51445">
    <property type="entry name" value="(Trans)glycosidases"/>
    <property type="match status" value="1"/>
</dbReference>
<evidence type="ECO:0000256" key="2">
    <source>
        <dbReference type="ARBA" id="ARBA00010687"/>
    </source>
</evidence>
<feature type="signal peptide" evidence="6">
    <location>
        <begin position="1"/>
        <end position="20"/>
    </location>
</feature>
<feature type="chain" id="PRO_5011819718" description="Arabinogalactan endo-beta-1,4-galactanase" evidence="6">
    <location>
        <begin position="21"/>
        <end position="375"/>
    </location>
</feature>
<gene>
    <name evidence="7" type="ORF">CMV30_07105</name>
</gene>
<dbReference type="OrthoDB" id="9768786at2"/>
<sequence length="375" mass="41077">MIRTTAFVAACLFLLSPAFADAQAMSPAGMTVGFVSGADISALAVVEARGAVFRGETGPVDGLKQLRSAGFDCFRLRLFVAPDHQGIVTNDLEYTLALARRVKASGARFMLDLHYSDTWADPAKQFKPAAWEKLPFDELVGAVREYTRLTLARFIAEGLTPEYVQIGNEITNGLLWPDGRVEFREAHDFEAWVRLARVLRAGFEGFEAAVVSAKIPRPKTIVHIESTGDVARTSWWLKHASDAGLPFDIVGLSYYPEWHGGIASLRETLTAVAEGFKKPVMVVETAYPWKLDSHWEGKKNLDWPLTPDGQKQFLSEVNQAVRDLPDGLGAGVCWWHPESVEVQGLQAWLGGSCALFDGAGALLPAAKIFCTTPAR</sequence>
<dbReference type="PANTHER" id="PTHR34983:SF1">
    <property type="entry name" value="ARABINOGALACTAN ENDO-BETA-1,4-GALACTANASE A"/>
    <property type="match status" value="1"/>
</dbReference>
<dbReference type="Proteomes" id="UP000217265">
    <property type="component" value="Chromosome"/>
</dbReference>
<dbReference type="Gene3D" id="3.20.20.80">
    <property type="entry name" value="Glycosidases"/>
    <property type="match status" value="1"/>
</dbReference>
<evidence type="ECO:0000256" key="6">
    <source>
        <dbReference type="RuleBase" id="RU361192"/>
    </source>
</evidence>
<evidence type="ECO:0000256" key="5">
    <source>
        <dbReference type="ARBA" id="ARBA00023295"/>
    </source>
</evidence>
<dbReference type="GO" id="GO:0045490">
    <property type="term" value="P:pectin catabolic process"/>
    <property type="evidence" value="ECO:0007669"/>
    <property type="project" value="TreeGrafter"/>
</dbReference>
<comment type="catalytic activity">
    <reaction evidence="1 6">
        <text>The enzyme specifically hydrolyzes (1-&gt;4)-beta-D-galactosidic linkages in type I arabinogalactans.</text>
        <dbReference type="EC" id="3.2.1.89"/>
    </reaction>
</comment>
<dbReference type="InterPro" id="IPR011683">
    <property type="entry name" value="Glyco_hydro_53"/>
</dbReference>
<keyword evidence="8" id="KW-1185">Reference proteome</keyword>
<dbReference type="RefSeq" id="WP_096057662.1">
    <property type="nucleotide sequence ID" value="NZ_CP023344.1"/>
</dbReference>
<dbReference type="GO" id="GO:0031218">
    <property type="term" value="F:arabinogalactan endo-1,4-beta-galactosidase activity"/>
    <property type="evidence" value="ECO:0007669"/>
    <property type="project" value="UniProtKB-EC"/>
</dbReference>
<organism evidence="7 8">
    <name type="scientific">Nibricoccus aquaticus</name>
    <dbReference type="NCBI Taxonomy" id="2576891"/>
    <lineage>
        <taxon>Bacteria</taxon>
        <taxon>Pseudomonadati</taxon>
        <taxon>Verrucomicrobiota</taxon>
        <taxon>Opitutia</taxon>
        <taxon>Opitutales</taxon>
        <taxon>Opitutaceae</taxon>
        <taxon>Nibricoccus</taxon>
    </lineage>
</organism>
<name>A0A290QBY3_9BACT</name>
<comment type="similarity">
    <text evidence="2 6">Belongs to the glycosyl hydrolase 53 family.</text>
</comment>
<accession>A0A290QBY3</accession>
<keyword evidence="6" id="KW-0732">Signal</keyword>
<protein>
    <recommendedName>
        <fullName evidence="3 6">Arabinogalactan endo-beta-1,4-galactanase</fullName>
        <ecNumber evidence="3 6">3.2.1.89</ecNumber>
    </recommendedName>
</protein>
<evidence type="ECO:0000256" key="1">
    <source>
        <dbReference type="ARBA" id="ARBA00001695"/>
    </source>
</evidence>
<dbReference type="InterPro" id="IPR017853">
    <property type="entry name" value="GH"/>
</dbReference>
<keyword evidence="4 6" id="KW-0378">Hydrolase</keyword>
<dbReference type="KEGG" id="vbh:CMV30_07105"/>
<reference evidence="7 8" key="1">
    <citation type="submission" date="2017-09" db="EMBL/GenBank/DDBJ databases">
        <title>Complete genome sequence of Verrucomicrobial strain HZ-65, isolated from freshwater.</title>
        <authorList>
            <person name="Choi A."/>
        </authorList>
    </citation>
    <scope>NUCLEOTIDE SEQUENCE [LARGE SCALE GENOMIC DNA]</scope>
    <source>
        <strain evidence="7 8">HZ-65</strain>
    </source>
</reference>
<dbReference type="EMBL" id="CP023344">
    <property type="protein sequence ID" value="ATC66034.1"/>
    <property type="molecule type" value="Genomic_DNA"/>
</dbReference>
<dbReference type="Pfam" id="PF07745">
    <property type="entry name" value="Glyco_hydro_53"/>
    <property type="match status" value="1"/>
</dbReference>
<evidence type="ECO:0000256" key="3">
    <source>
        <dbReference type="ARBA" id="ARBA00012556"/>
    </source>
</evidence>
<dbReference type="GO" id="GO:0015926">
    <property type="term" value="F:glucosidase activity"/>
    <property type="evidence" value="ECO:0007669"/>
    <property type="project" value="InterPro"/>
</dbReference>
<dbReference type="AlphaFoldDB" id="A0A290QBY3"/>
<proteinExistence type="inferred from homology"/>
<keyword evidence="5 6" id="KW-0326">Glycosidase</keyword>
<evidence type="ECO:0000256" key="4">
    <source>
        <dbReference type="ARBA" id="ARBA00022801"/>
    </source>
</evidence>
<evidence type="ECO:0000313" key="7">
    <source>
        <dbReference type="EMBL" id="ATC66034.1"/>
    </source>
</evidence>
<dbReference type="EC" id="3.2.1.89" evidence="3 6"/>
<dbReference type="PANTHER" id="PTHR34983">
    <property type="entry name" value="ARABINOGALACTAN ENDO-BETA-1,4-GALACTANASE A"/>
    <property type="match status" value="1"/>
</dbReference>